<evidence type="ECO:0000313" key="3">
    <source>
        <dbReference type="Proteomes" id="UP001163046"/>
    </source>
</evidence>
<gene>
    <name evidence="2" type="primary">GREB1L_4</name>
    <name evidence="2" type="ORF">OS493_004649</name>
</gene>
<dbReference type="AlphaFoldDB" id="A0A9W9ZI66"/>
<dbReference type="PANTHER" id="PTHR15720:SF14">
    <property type="entry name" value="GREB1-LIKE PROTEIN"/>
    <property type="match status" value="1"/>
</dbReference>
<sequence length="444" mass="50773">MALRKLTNVLDTFVDDEYSSDEEEEIDKEVQANPEKPCYYPAQIEMAAILKKRIDTIMSYYHNIPRLSDVFNDVEFVVYTARYRMLSDQTEKRICHPDAGVLSREELESRDDCNGKKRMFMYVRSQETETHFEELKNDVQEKPKTLFVIIADECHWGITKDKEKKPSAHNLFINEWCKDNSPKNAFVVQISATPFNLLTQNSRLPLVKCVLLNDKVSTTLNDYEAGDLVVLEREPNLEEHVRKNSKEVELHVVHWSEVELKNFETGIRMKLKSALRIEDAPYQYLHISSNGKLGVTSSEHHATDFIVQGSHGIVILKVLATNEQQRAKPLTINTDAQGNLEATVAPHDQQPTKFEVKLDSGVGVVAFGSCENPDLYIAVDEHGRVALQAAKVERRCGVCILKPKHDIARVAFEFYIDQSGPVEVDLVGETVHEFKLLPKHHYFF</sequence>
<dbReference type="InterPro" id="IPR048657">
    <property type="entry name" value="GREB1-like_cpSF2"/>
</dbReference>
<dbReference type="Proteomes" id="UP001163046">
    <property type="component" value="Unassembled WGS sequence"/>
</dbReference>
<evidence type="ECO:0000313" key="2">
    <source>
        <dbReference type="EMBL" id="KAJ7381053.1"/>
    </source>
</evidence>
<proteinExistence type="predicted"/>
<dbReference type="OrthoDB" id="10268118at2759"/>
<protein>
    <submittedName>
        <fullName evidence="2">GREB1-like protein</fullName>
    </submittedName>
</protein>
<name>A0A9W9ZI66_9CNID</name>
<comment type="caution">
    <text evidence="2">The sequence shown here is derived from an EMBL/GenBank/DDBJ whole genome shotgun (WGS) entry which is preliminary data.</text>
</comment>
<reference evidence="2" key="1">
    <citation type="submission" date="2023-01" db="EMBL/GenBank/DDBJ databases">
        <title>Genome assembly of the deep-sea coral Lophelia pertusa.</title>
        <authorList>
            <person name="Herrera S."/>
            <person name="Cordes E."/>
        </authorList>
    </citation>
    <scope>NUCLEOTIDE SEQUENCE</scope>
    <source>
        <strain evidence="2">USNM1676648</strain>
        <tissue evidence="2">Polyp</tissue>
    </source>
</reference>
<evidence type="ECO:0000259" key="1">
    <source>
        <dbReference type="Pfam" id="PF20692"/>
    </source>
</evidence>
<accession>A0A9W9ZI66</accession>
<dbReference type="Pfam" id="PF20692">
    <property type="entry name" value="cpSF2-GREB1"/>
    <property type="match status" value="1"/>
</dbReference>
<dbReference type="EMBL" id="MU826351">
    <property type="protein sequence ID" value="KAJ7381053.1"/>
    <property type="molecule type" value="Genomic_DNA"/>
</dbReference>
<feature type="domain" description="GREB1-like circularly permuted SF2 helicase" evidence="1">
    <location>
        <begin position="37"/>
        <end position="427"/>
    </location>
</feature>
<organism evidence="2 3">
    <name type="scientific">Desmophyllum pertusum</name>
    <dbReference type="NCBI Taxonomy" id="174260"/>
    <lineage>
        <taxon>Eukaryota</taxon>
        <taxon>Metazoa</taxon>
        <taxon>Cnidaria</taxon>
        <taxon>Anthozoa</taxon>
        <taxon>Hexacorallia</taxon>
        <taxon>Scleractinia</taxon>
        <taxon>Caryophylliina</taxon>
        <taxon>Caryophylliidae</taxon>
        <taxon>Desmophyllum</taxon>
    </lineage>
</organism>
<dbReference type="PANTHER" id="PTHR15720">
    <property type="entry name" value="GREB1-RELATED"/>
    <property type="match status" value="1"/>
</dbReference>
<dbReference type="InterPro" id="IPR028422">
    <property type="entry name" value="GREB1"/>
</dbReference>
<keyword evidence="3" id="KW-1185">Reference proteome</keyword>